<dbReference type="InterPro" id="IPR009003">
    <property type="entry name" value="Peptidase_S1_PA"/>
</dbReference>
<evidence type="ECO:0000256" key="4">
    <source>
        <dbReference type="ARBA" id="ARBA00022741"/>
    </source>
</evidence>
<evidence type="ECO:0007829" key="15">
    <source>
        <dbReference type="PeptideAtlas" id="A0A498MTV6"/>
    </source>
</evidence>
<dbReference type="PANTHER" id="PTHR21004">
    <property type="entry name" value="SERINE PROTEASE-RELATED"/>
    <property type="match status" value="1"/>
</dbReference>
<comment type="function">
    <text evidence="9 11">Peroxisomal protease that mediates both the removal of the leader peptide from proteins containing a PTS2 target sequence and processes several PTS1-containing proteins. Catalyzes the processing of PTS1-proteins involved in the peroxisomal beta-oxidation of fatty acids.</text>
</comment>
<feature type="binding site" evidence="12">
    <location>
        <begin position="84"/>
        <end position="87"/>
    </location>
    <ligand>
        <name>GTP</name>
        <dbReference type="ChEBI" id="CHEBI:37565"/>
    </ligand>
</feature>
<dbReference type="PANTHER" id="PTHR21004:SF0">
    <property type="entry name" value="PEROXISOMAL LEADER PEPTIDE-PROCESSING PROTEASE"/>
    <property type="match status" value="1"/>
</dbReference>
<keyword evidence="15" id="KW-1267">Proteomics identification</keyword>
<dbReference type="Pfam" id="PF00025">
    <property type="entry name" value="Arf"/>
    <property type="match status" value="1"/>
</dbReference>
<evidence type="ECO:0000256" key="7">
    <source>
        <dbReference type="ARBA" id="ARBA00023134"/>
    </source>
</evidence>
<dbReference type="SUPFAM" id="SSF50494">
    <property type="entry name" value="Trypsin-like serine proteases"/>
    <property type="match status" value="2"/>
</dbReference>
<dbReference type="Gene3D" id="2.40.10.10">
    <property type="entry name" value="Trypsin-like serine proteases"/>
    <property type="match status" value="2"/>
</dbReference>
<dbReference type="InterPro" id="IPR039245">
    <property type="entry name" value="TYSND1/DEG15"/>
</dbReference>
<dbReference type="STRING" id="84645.A0A498MTV6"/>
<dbReference type="GO" id="GO:0031998">
    <property type="term" value="P:regulation of fatty acid beta-oxidation"/>
    <property type="evidence" value="ECO:0007669"/>
    <property type="project" value="TreeGrafter"/>
</dbReference>
<keyword evidence="3 11" id="KW-0645">Protease</keyword>
<dbReference type="Gene3D" id="3.40.50.300">
    <property type="entry name" value="P-loop containing nucleotide triphosphate hydrolases"/>
    <property type="match status" value="1"/>
</dbReference>
<comment type="similarity">
    <text evidence="2 11">Belongs to the peptidase S1B family.</text>
</comment>
<dbReference type="FunFam" id="2.40.10.10:FF:000080">
    <property type="entry name" value="peroxisomal leader peptide-processing protease"/>
    <property type="match status" value="1"/>
</dbReference>
<organism evidence="13 14">
    <name type="scientific">Labeo rohita</name>
    <name type="common">Indian major carp</name>
    <name type="synonym">Cyprinus rohita</name>
    <dbReference type="NCBI Taxonomy" id="84645"/>
    <lineage>
        <taxon>Eukaryota</taxon>
        <taxon>Metazoa</taxon>
        <taxon>Chordata</taxon>
        <taxon>Craniata</taxon>
        <taxon>Vertebrata</taxon>
        <taxon>Euteleostomi</taxon>
        <taxon>Actinopterygii</taxon>
        <taxon>Neopterygii</taxon>
        <taxon>Teleostei</taxon>
        <taxon>Ostariophysi</taxon>
        <taxon>Cypriniformes</taxon>
        <taxon>Cyprinidae</taxon>
        <taxon>Labeoninae</taxon>
        <taxon>Labeonini</taxon>
        <taxon>Labeo</taxon>
    </lineage>
</organism>
<dbReference type="EMBL" id="QBIY01012609">
    <property type="protein sequence ID" value="RXN21746.1"/>
    <property type="molecule type" value="Genomic_DNA"/>
</dbReference>
<dbReference type="SUPFAM" id="SSF52540">
    <property type="entry name" value="P-loop containing nucleoside triphosphate hydrolases"/>
    <property type="match status" value="1"/>
</dbReference>
<feature type="binding site" evidence="12">
    <location>
        <position position="28"/>
    </location>
    <ligand>
        <name>GTP</name>
        <dbReference type="ChEBI" id="CHEBI:37565"/>
    </ligand>
</feature>
<keyword evidence="6 11" id="KW-0720">Serine protease</keyword>
<proteinExistence type="evidence at protein level"/>
<dbReference type="PRINTS" id="PR00328">
    <property type="entry name" value="SAR1GTPBP"/>
</dbReference>
<dbReference type="EC" id="3.4.21.-" evidence="11"/>
<dbReference type="GO" id="GO:0003924">
    <property type="term" value="F:GTPase activity"/>
    <property type="evidence" value="ECO:0007669"/>
    <property type="project" value="InterPro"/>
</dbReference>
<comment type="subcellular location">
    <subcellularLocation>
        <location evidence="1 11">Peroxisome</location>
    </subcellularLocation>
</comment>
<evidence type="ECO:0000256" key="11">
    <source>
        <dbReference type="PIRNR" id="PIRNR037989"/>
    </source>
</evidence>
<gene>
    <name evidence="13" type="ORF">ROHU_023945</name>
</gene>
<sequence>MYRILFCLLASEELTIAGMTFTTFDLGGHAQARRVWRNYLPAINGIVYLVDCADHERLLEAKIELDALLTDETISNVPILILGNKIDRPEAISEDALRGMFGLYGHTTGKGNVSLKELNLRPMEVFMCSVLKRQGYVSEKPLILTSGSQNKEMSGSGVFLNYQSGIVVCSGSLFSRFINDKQFMKKHAKILHSERFAKKIKVNVDYIHVCTNQSCETDRGNANRQEAQLLMMINCVEFQDAFLKIFQGADNWGFHSGNLDTEVLEDSRFLSWFALLKVPTSSTCTCKETIPWVKSGSLKKGCPVMACGSPFGGLCPDLFMNTISKGVVSNLAGDENALILTDARCLPGTEGGGVFVSKGGRSYLLGLIVSPLCWKSDEWIGLTLVCSVHLILKNMLQAGVIQESLIEKSSQLITGSLQAPLTANRKPSSEFYPGVALIESDQLWGSGVLLNQNLVLTCRHVVNENTLVTVRVNNGGRFRTVYGKVLYSSAPSSPYDIAVVELQEPLADSVKTQFTTYFHPGEDVFVVGYGALGRSCGPSLTSGILSRVITHQSRPVMLQTTCAVQSGASGGAVVRSATGELLGIVSSNTRDFAAKVTYPHLNFSIPVTVLEPLLRRFSQTGDAAVFKVLDSAEDDIKKIWRLQSIQSKL</sequence>
<keyword evidence="14" id="KW-1185">Reference proteome</keyword>
<evidence type="ECO:0000256" key="1">
    <source>
        <dbReference type="ARBA" id="ARBA00004275"/>
    </source>
</evidence>
<evidence type="ECO:0000256" key="6">
    <source>
        <dbReference type="ARBA" id="ARBA00022825"/>
    </source>
</evidence>
<dbReference type="InterPro" id="IPR027417">
    <property type="entry name" value="P-loop_NTPase"/>
</dbReference>
<keyword evidence="4 12" id="KW-0547">Nucleotide-binding</keyword>
<evidence type="ECO:0000256" key="12">
    <source>
        <dbReference type="PIRSR" id="PIRSR606689-1"/>
    </source>
</evidence>
<keyword evidence="5 11" id="KW-0378">Hydrolase</keyword>
<dbReference type="PROSITE" id="PS51422">
    <property type="entry name" value="SAR1"/>
    <property type="match status" value="1"/>
</dbReference>
<dbReference type="FunFam" id="3.40.50.300:FF:002892">
    <property type="entry name" value="GTP-binding protein SAR1b"/>
    <property type="match status" value="1"/>
</dbReference>
<accession>A0A498MTV6</accession>
<keyword evidence="8 11" id="KW-0576">Peroxisome</keyword>
<dbReference type="Pfam" id="PF13365">
    <property type="entry name" value="Trypsin_2"/>
    <property type="match status" value="1"/>
</dbReference>
<evidence type="ECO:0000256" key="3">
    <source>
        <dbReference type="ARBA" id="ARBA00022670"/>
    </source>
</evidence>
<dbReference type="SMART" id="SM00178">
    <property type="entry name" value="SAR"/>
    <property type="match status" value="1"/>
</dbReference>
<keyword evidence="7 12" id="KW-0342">GTP-binding</keyword>
<evidence type="ECO:0000256" key="5">
    <source>
        <dbReference type="ARBA" id="ARBA00022801"/>
    </source>
</evidence>
<evidence type="ECO:0000256" key="2">
    <source>
        <dbReference type="ARBA" id="ARBA00008764"/>
    </source>
</evidence>
<evidence type="ECO:0000313" key="14">
    <source>
        <dbReference type="Proteomes" id="UP000290572"/>
    </source>
</evidence>
<dbReference type="GO" id="GO:0005525">
    <property type="term" value="F:GTP binding"/>
    <property type="evidence" value="ECO:0007669"/>
    <property type="project" value="UniProtKB-KW"/>
</dbReference>
<comment type="caution">
    <text evidence="13">The sequence shown here is derived from an EMBL/GenBank/DDBJ whole genome shotgun (WGS) entry which is preliminary data.</text>
</comment>
<dbReference type="InterPro" id="IPR006689">
    <property type="entry name" value="Small_GTPase_ARF/SAR"/>
</dbReference>
<dbReference type="GO" id="GO:0004252">
    <property type="term" value="F:serine-type endopeptidase activity"/>
    <property type="evidence" value="ECO:0007669"/>
    <property type="project" value="InterPro"/>
</dbReference>
<evidence type="ECO:0000256" key="10">
    <source>
        <dbReference type="ARBA" id="ARBA00071396"/>
    </source>
</evidence>
<comment type="PTM">
    <text evidence="11">The full-lengh TYSND1 is the active the proteolytic processing of PTS1- and PTS2-proteins and in self-cleavage, and intermolecular self-cleavage of TYSND1 down-regulates its protease activity.</text>
</comment>
<dbReference type="GO" id="GO:0016485">
    <property type="term" value="P:protein processing"/>
    <property type="evidence" value="ECO:0007669"/>
    <property type="project" value="InterPro"/>
</dbReference>
<reference evidence="13 14" key="1">
    <citation type="submission" date="2018-03" db="EMBL/GenBank/DDBJ databases">
        <title>Draft genome sequence of Rohu Carp (Labeo rohita).</title>
        <authorList>
            <person name="Das P."/>
            <person name="Kushwaha B."/>
            <person name="Joshi C.G."/>
            <person name="Kumar D."/>
            <person name="Nagpure N.S."/>
            <person name="Sahoo L."/>
            <person name="Das S.P."/>
            <person name="Bit A."/>
            <person name="Patnaik S."/>
            <person name="Meher P.K."/>
            <person name="Jayasankar P."/>
            <person name="Koringa P.G."/>
            <person name="Patel N.V."/>
            <person name="Hinsu A.T."/>
            <person name="Kumar R."/>
            <person name="Pandey M."/>
            <person name="Agarwal S."/>
            <person name="Srivastava S."/>
            <person name="Singh M."/>
            <person name="Iquebal M.A."/>
            <person name="Jaiswal S."/>
            <person name="Angadi U.B."/>
            <person name="Kumar N."/>
            <person name="Raza M."/>
            <person name="Shah T.M."/>
            <person name="Rai A."/>
            <person name="Jena J.K."/>
        </authorList>
    </citation>
    <scope>NUCLEOTIDE SEQUENCE [LARGE SCALE GENOMIC DNA]</scope>
    <source>
        <strain evidence="13">DASCIFA01</strain>
        <tissue evidence="13">Testis</tissue>
    </source>
</reference>
<protein>
    <recommendedName>
        <fullName evidence="10 11">Peroxisomal leader peptide-processing protease</fullName>
        <ecNumber evidence="11">3.4.21.-</ecNumber>
    </recommendedName>
</protein>
<evidence type="ECO:0000313" key="13">
    <source>
        <dbReference type="EMBL" id="RXN21746.1"/>
    </source>
</evidence>
<evidence type="ECO:0000256" key="8">
    <source>
        <dbReference type="ARBA" id="ARBA00023140"/>
    </source>
</evidence>
<dbReference type="GO" id="GO:0005782">
    <property type="term" value="C:peroxisomal matrix"/>
    <property type="evidence" value="ECO:0007669"/>
    <property type="project" value="UniProtKB-ARBA"/>
</dbReference>
<dbReference type="Gene3D" id="2.40.10.120">
    <property type="match status" value="1"/>
</dbReference>
<name>A0A498MTV6_LABRO</name>
<evidence type="ECO:0000256" key="9">
    <source>
        <dbReference type="ARBA" id="ARBA00060175"/>
    </source>
</evidence>
<dbReference type="AlphaFoldDB" id="A0A498MTV6"/>
<dbReference type="Proteomes" id="UP000290572">
    <property type="component" value="Unassembled WGS sequence"/>
</dbReference>
<dbReference type="InterPro" id="IPR043504">
    <property type="entry name" value="Peptidase_S1_PA_chymotrypsin"/>
</dbReference>